<dbReference type="CDD" id="cd19935">
    <property type="entry name" value="REC_OmpR_CusR-like"/>
    <property type="match status" value="1"/>
</dbReference>
<dbReference type="Gene3D" id="3.40.50.2300">
    <property type="match status" value="1"/>
</dbReference>
<feature type="modified residue" description="4-aspartylphosphate" evidence="2">
    <location>
        <position position="51"/>
    </location>
</feature>
<dbReference type="Gene3D" id="6.10.250.690">
    <property type="match status" value="1"/>
</dbReference>
<evidence type="ECO:0000256" key="3">
    <source>
        <dbReference type="PROSITE-ProRule" id="PRU01091"/>
    </source>
</evidence>
<evidence type="ECO:0000313" key="6">
    <source>
        <dbReference type="EMBL" id="GAA4651778.1"/>
    </source>
</evidence>
<dbReference type="InterPro" id="IPR036388">
    <property type="entry name" value="WH-like_DNA-bd_sf"/>
</dbReference>
<gene>
    <name evidence="6" type="ORF">GCM10023116_40620</name>
</gene>
<dbReference type="SMART" id="SM00862">
    <property type="entry name" value="Trans_reg_C"/>
    <property type="match status" value="1"/>
</dbReference>
<dbReference type="Pfam" id="PF00072">
    <property type="entry name" value="Response_reg"/>
    <property type="match status" value="1"/>
</dbReference>
<evidence type="ECO:0000313" key="7">
    <source>
        <dbReference type="Proteomes" id="UP001500604"/>
    </source>
</evidence>
<dbReference type="RefSeq" id="WP_345198223.1">
    <property type="nucleotide sequence ID" value="NZ_BAABFL010000462.1"/>
</dbReference>
<evidence type="ECO:0000259" key="5">
    <source>
        <dbReference type="PROSITE" id="PS51755"/>
    </source>
</evidence>
<dbReference type="PROSITE" id="PS50110">
    <property type="entry name" value="RESPONSE_REGULATORY"/>
    <property type="match status" value="1"/>
</dbReference>
<dbReference type="PROSITE" id="PS51755">
    <property type="entry name" value="OMPR_PHOB"/>
    <property type="match status" value="1"/>
</dbReference>
<dbReference type="EMBL" id="BAABFL010000462">
    <property type="protein sequence ID" value="GAA4651778.1"/>
    <property type="molecule type" value="Genomic_DNA"/>
</dbReference>
<dbReference type="Pfam" id="PF00486">
    <property type="entry name" value="Trans_reg_C"/>
    <property type="match status" value="1"/>
</dbReference>
<keyword evidence="7" id="KW-1185">Reference proteome</keyword>
<proteinExistence type="predicted"/>
<dbReference type="PANTHER" id="PTHR48111:SF41">
    <property type="entry name" value="TRANSCRIPTIONAL REGULATORY PROTEIN CUSR-RELATED"/>
    <property type="match status" value="1"/>
</dbReference>
<dbReference type="InterPro" id="IPR011006">
    <property type="entry name" value="CheY-like_superfamily"/>
</dbReference>
<dbReference type="InterPro" id="IPR001867">
    <property type="entry name" value="OmpR/PhoB-type_DNA-bd"/>
</dbReference>
<dbReference type="PANTHER" id="PTHR48111">
    <property type="entry name" value="REGULATOR OF RPOS"/>
    <property type="match status" value="1"/>
</dbReference>
<dbReference type="Proteomes" id="UP001500604">
    <property type="component" value="Unassembled WGS sequence"/>
</dbReference>
<comment type="caution">
    <text evidence="6">The sequence shown here is derived from an EMBL/GenBank/DDBJ whole genome shotgun (WGS) entry which is preliminary data.</text>
</comment>
<protein>
    <submittedName>
        <fullName evidence="6">Response regulator transcription factor</fullName>
    </submittedName>
</protein>
<dbReference type="Gene3D" id="1.10.10.10">
    <property type="entry name" value="Winged helix-like DNA-binding domain superfamily/Winged helix DNA-binding domain"/>
    <property type="match status" value="1"/>
</dbReference>
<feature type="domain" description="OmpR/PhoB-type" evidence="5">
    <location>
        <begin position="126"/>
        <end position="224"/>
    </location>
</feature>
<sequence length="225" mass="25478">MKILVIEDDTTTRNYIVKGFTEQGHSVDTAEDGQQGLLLGLEKRYDLITLDRMLPGLDGMKVLASLRASGITTPVLILSAIGDVDERVRGLRQGGDDYMTKPFAFAELLARADLLMARGQREPEMTSTLSVDDLELNLITRDVHRNGRTIDLQPREFLLLRYLMEHAGQVVTRTLLFEEVWHYHFDPGTNVIDVHIARLRRKLEAEHESRLLHTVRGVGYTLKAS</sequence>
<evidence type="ECO:0000256" key="2">
    <source>
        <dbReference type="PROSITE-ProRule" id="PRU00169"/>
    </source>
</evidence>
<dbReference type="InterPro" id="IPR001789">
    <property type="entry name" value="Sig_transdc_resp-reg_receiver"/>
</dbReference>
<dbReference type="SMART" id="SM00448">
    <property type="entry name" value="REC"/>
    <property type="match status" value="1"/>
</dbReference>
<dbReference type="CDD" id="cd00383">
    <property type="entry name" value="trans_reg_C"/>
    <property type="match status" value="1"/>
</dbReference>
<dbReference type="SUPFAM" id="SSF52172">
    <property type="entry name" value="CheY-like"/>
    <property type="match status" value="1"/>
</dbReference>
<accession>A0ABP8V694</accession>
<name>A0ABP8V694_9GAMM</name>
<keyword evidence="1 3" id="KW-0238">DNA-binding</keyword>
<evidence type="ECO:0000256" key="1">
    <source>
        <dbReference type="ARBA" id="ARBA00023125"/>
    </source>
</evidence>
<reference evidence="7" key="1">
    <citation type="journal article" date="2019" name="Int. J. Syst. Evol. Microbiol.">
        <title>The Global Catalogue of Microorganisms (GCM) 10K type strain sequencing project: providing services to taxonomists for standard genome sequencing and annotation.</title>
        <authorList>
            <consortium name="The Broad Institute Genomics Platform"/>
            <consortium name="The Broad Institute Genome Sequencing Center for Infectious Disease"/>
            <person name="Wu L."/>
            <person name="Ma J."/>
        </authorList>
    </citation>
    <scope>NUCLEOTIDE SEQUENCE [LARGE SCALE GENOMIC DNA]</scope>
    <source>
        <strain evidence="7">JCM 17805</strain>
    </source>
</reference>
<dbReference type="InterPro" id="IPR039420">
    <property type="entry name" value="WalR-like"/>
</dbReference>
<evidence type="ECO:0000259" key="4">
    <source>
        <dbReference type="PROSITE" id="PS50110"/>
    </source>
</evidence>
<feature type="domain" description="Response regulatory" evidence="4">
    <location>
        <begin position="2"/>
        <end position="116"/>
    </location>
</feature>
<keyword evidence="2" id="KW-0597">Phosphoprotein</keyword>
<organism evidence="6 7">
    <name type="scientific">Kistimonas scapharcae</name>
    <dbReference type="NCBI Taxonomy" id="1036133"/>
    <lineage>
        <taxon>Bacteria</taxon>
        <taxon>Pseudomonadati</taxon>
        <taxon>Pseudomonadota</taxon>
        <taxon>Gammaproteobacteria</taxon>
        <taxon>Oceanospirillales</taxon>
        <taxon>Endozoicomonadaceae</taxon>
        <taxon>Kistimonas</taxon>
    </lineage>
</organism>
<feature type="DNA-binding region" description="OmpR/PhoB-type" evidence="3">
    <location>
        <begin position="126"/>
        <end position="224"/>
    </location>
</feature>